<dbReference type="NCBIfam" id="TIGR01899">
    <property type="entry name" value="cas_TM1807_csm5"/>
    <property type="match status" value="1"/>
</dbReference>
<proteinExistence type="inferred from homology"/>
<dbReference type="PANTHER" id="PTHR38007">
    <property type="entry name" value="CRISPR SYSTEM CMS PROTEIN CSM5"/>
    <property type="match status" value="1"/>
</dbReference>
<keyword evidence="4" id="KW-0694">RNA-binding</keyword>
<organism evidence="9 10">
    <name type="scientific">Desulfurobacterium pacificum</name>
    <dbReference type="NCBI Taxonomy" id="240166"/>
    <lineage>
        <taxon>Bacteria</taxon>
        <taxon>Pseudomonadati</taxon>
        <taxon>Aquificota</taxon>
        <taxon>Aquificia</taxon>
        <taxon>Desulfurobacteriales</taxon>
        <taxon>Desulfurobacteriaceae</taxon>
        <taxon>Desulfurobacterium</taxon>
    </lineage>
</organism>
<keyword evidence="5" id="KW-0051">Antiviral defense</keyword>
<evidence type="ECO:0000256" key="3">
    <source>
        <dbReference type="ARBA" id="ARBA00016113"/>
    </source>
</evidence>
<sequence length="431" mass="49763">MVKLKPVEYEVTITVKSPLAITTGESYYLTDYALKDGCLFVLDSNAFAEYLSRKGKLYTFINLLTSNVQNLEKVRTFIDETFDLGFESLKSNSLKIECDPKAWENLITGERKREIRKIFRNQFDAEKKPYIPGSTIKGAIRNALETKLLLNALKEIDKETLPFLFEELNKFLRERKKSEEILNRLEDMCVTIRELLQAEAKVECIKKTAEKSKKEIDDKKIIKIFDSLVERALQKDFRQKITEIFKKHSKKPPPTAKDLMRFIKVSDFQMEKGEVRIGHPENSKMGDDVKIFTEYVAPGAKFKGSITIYKGAENLFESLELNLTIELIVEALKTFASKTYSLERNKKLIPQNWKLKVPPDYKNSPNKSLLKLGFHAGALSKTVGEEHLRAILIRKKGRKVKYENYPSSTWLLNGKPMGWCLLEVRKRENAN</sequence>
<keyword evidence="7" id="KW-0175">Coiled coil</keyword>
<name>A0ABY1NBH2_9BACT</name>
<accession>A0ABY1NBH2</accession>
<dbReference type="InterPro" id="IPR010173">
    <property type="entry name" value="CRISPR-assoc_Csm5"/>
</dbReference>
<evidence type="ECO:0000259" key="8">
    <source>
        <dbReference type="Pfam" id="PF03787"/>
    </source>
</evidence>
<dbReference type="InterPro" id="IPR005537">
    <property type="entry name" value="RAMP_III_fam"/>
</dbReference>
<dbReference type="RefSeq" id="WP_283399788.1">
    <property type="nucleotide sequence ID" value="NZ_FXUB01000001.1"/>
</dbReference>
<dbReference type="Pfam" id="PF03787">
    <property type="entry name" value="RAMPs"/>
    <property type="match status" value="1"/>
</dbReference>
<comment type="function">
    <text evidence="1">This subunit might be involved in maturation of a crRNA intermediate to its mature form.</text>
</comment>
<evidence type="ECO:0000256" key="1">
    <source>
        <dbReference type="ARBA" id="ARBA00003088"/>
    </source>
</evidence>
<evidence type="ECO:0000256" key="7">
    <source>
        <dbReference type="SAM" id="Coils"/>
    </source>
</evidence>
<dbReference type="Proteomes" id="UP001157911">
    <property type="component" value="Unassembled WGS sequence"/>
</dbReference>
<feature type="domain" description="CRISPR type III-associated protein" evidence="8">
    <location>
        <begin position="12"/>
        <end position="306"/>
    </location>
</feature>
<keyword evidence="10" id="KW-1185">Reference proteome</keyword>
<protein>
    <recommendedName>
        <fullName evidence="3">CRISPR system Cms protein Csm5</fullName>
    </recommendedName>
    <alternativeName>
        <fullName evidence="6">CRISPR type III A-associated protein Csm5</fullName>
    </alternativeName>
</protein>
<dbReference type="EMBL" id="FXUB01000001">
    <property type="protein sequence ID" value="SMP05109.1"/>
    <property type="molecule type" value="Genomic_DNA"/>
</dbReference>
<gene>
    <name evidence="9" type="ORF">SAMN06265339_0280</name>
</gene>
<dbReference type="PANTHER" id="PTHR38007:SF1">
    <property type="entry name" value="CRISPR SYSTEM CMS PROTEIN CSM5"/>
    <property type="match status" value="1"/>
</dbReference>
<feature type="coiled-coil region" evidence="7">
    <location>
        <begin position="168"/>
        <end position="215"/>
    </location>
</feature>
<comment type="similarity">
    <text evidence="2">Belongs to the CRISPR-associated Csm5 family.</text>
</comment>
<reference evidence="9 10" key="1">
    <citation type="submission" date="2017-05" db="EMBL/GenBank/DDBJ databases">
        <authorList>
            <person name="Varghese N."/>
            <person name="Submissions S."/>
        </authorList>
    </citation>
    <scope>NUCLEOTIDE SEQUENCE [LARGE SCALE GENOMIC DNA]</scope>
    <source>
        <strain evidence="9 10">DSM 15522</strain>
    </source>
</reference>
<evidence type="ECO:0000256" key="6">
    <source>
        <dbReference type="ARBA" id="ARBA00031720"/>
    </source>
</evidence>
<evidence type="ECO:0000313" key="9">
    <source>
        <dbReference type="EMBL" id="SMP05109.1"/>
    </source>
</evidence>
<evidence type="ECO:0000256" key="5">
    <source>
        <dbReference type="ARBA" id="ARBA00023118"/>
    </source>
</evidence>
<evidence type="ECO:0000313" key="10">
    <source>
        <dbReference type="Proteomes" id="UP001157911"/>
    </source>
</evidence>
<evidence type="ECO:0000256" key="4">
    <source>
        <dbReference type="ARBA" id="ARBA00022884"/>
    </source>
</evidence>
<comment type="caution">
    <text evidence="9">The sequence shown here is derived from an EMBL/GenBank/DDBJ whole genome shotgun (WGS) entry which is preliminary data.</text>
</comment>
<evidence type="ECO:0000256" key="2">
    <source>
        <dbReference type="ARBA" id="ARBA00006680"/>
    </source>
</evidence>